<gene>
    <name evidence="2" type="ORF">GGG87_02985</name>
    <name evidence="3" type="ORF">GGH11_03025</name>
</gene>
<dbReference type="PROSITE" id="PS51707">
    <property type="entry name" value="CYTH"/>
    <property type="match status" value="1"/>
</dbReference>
<dbReference type="Gene3D" id="2.40.320.10">
    <property type="entry name" value="Hypothetical Protein Pfu-838710-001"/>
    <property type="match status" value="1"/>
</dbReference>
<dbReference type="Proteomes" id="UP000435423">
    <property type="component" value="Unassembled WGS sequence"/>
</dbReference>
<dbReference type="EMBL" id="WUBJ01000003">
    <property type="protein sequence ID" value="MWV55954.1"/>
    <property type="molecule type" value="Genomic_DNA"/>
</dbReference>
<reference evidence="3 5" key="1">
    <citation type="submission" date="2019-10" db="EMBL/GenBank/DDBJ databases">
        <title>Streptococcis sp, isolated from the respiratory tract of Marmot.</title>
        <authorList>
            <person name="Zhang G."/>
        </authorList>
    </citation>
    <scope>NUCLEOTIDE SEQUENCE [LARGE SCALE GENOMIC DNA]</scope>
    <source>
        <strain evidence="5">zg-70</strain>
        <strain evidence="3">Zg-70</strain>
    </source>
</reference>
<dbReference type="InterPro" id="IPR009195">
    <property type="entry name" value="Uncharacterised_YjbK"/>
</dbReference>
<dbReference type="EMBL" id="WLCG01000003">
    <property type="protein sequence ID" value="MTB63966.1"/>
    <property type="molecule type" value="Genomic_DNA"/>
</dbReference>
<evidence type="ECO:0000313" key="3">
    <source>
        <dbReference type="EMBL" id="MWV55954.1"/>
    </source>
</evidence>
<dbReference type="SUPFAM" id="SSF55154">
    <property type="entry name" value="CYTH-like phosphatases"/>
    <property type="match status" value="1"/>
</dbReference>
<dbReference type="CDD" id="cd07762">
    <property type="entry name" value="CYTH-like_Pase_1"/>
    <property type="match status" value="1"/>
</dbReference>
<dbReference type="RefSeq" id="WP_154607972.1">
    <property type="nucleotide sequence ID" value="NZ_CP072115.1"/>
</dbReference>
<sequence>MKKNHLEIEYKTLLTAAEFQQLQAEFTDVAPVLQTNYYIDTPDFSLRQHRYSLRIRTLEDLAELTLKIPQDIGNQEYNQALSLEHAHQLIQKVQLPEGDILNLITQTGIGLERLIVWGHLTTKRYEKATPIGLIALDENSYANQTDYELEVEVDDATQGKIAFEDYLKQRQIAFKYAKSKVARTAACLMNKP</sequence>
<comment type="caution">
    <text evidence="3">The sequence shown here is derived from an EMBL/GenBank/DDBJ whole genome shotgun (WGS) entry which is preliminary data.</text>
</comment>
<protein>
    <submittedName>
        <fullName evidence="3">CYTH domain-containing protein</fullName>
    </submittedName>
</protein>
<dbReference type="SMART" id="SM01118">
    <property type="entry name" value="CYTH"/>
    <property type="match status" value="1"/>
</dbReference>
<dbReference type="InterPro" id="IPR023577">
    <property type="entry name" value="CYTH_domain"/>
</dbReference>
<dbReference type="Pfam" id="PF01928">
    <property type="entry name" value="CYTH"/>
    <property type="match status" value="1"/>
</dbReference>
<dbReference type="AlphaFoldDB" id="A0A6I4REP1"/>
<name>A0A6I4REP1_9STRE</name>
<accession>A0A6I4REP1</accession>
<evidence type="ECO:0000259" key="1">
    <source>
        <dbReference type="PROSITE" id="PS51707"/>
    </source>
</evidence>
<evidence type="ECO:0000313" key="2">
    <source>
        <dbReference type="EMBL" id="MTB63966.1"/>
    </source>
</evidence>
<evidence type="ECO:0000313" key="4">
    <source>
        <dbReference type="Proteomes" id="UP000435060"/>
    </source>
</evidence>
<proteinExistence type="predicted"/>
<evidence type="ECO:0000313" key="5">
    <source>
        <dbReference type="Proteomes" id="UP000435423"/>
    </source>
</evidence>
<dbReference type="InterPro" id="IPR033469">
    <property type="entry name" value="CYTH-like_dom_sf"/>
</dbReference>
<dbReference type="Proteomes" id="UP000435060">
    <property type="component" value="Unassembled WGS sequence"/>
</dbReference>
<dbReference type="PIRSF" id="PIRSF012526">
    <property type="entry name" value="CYTH_UCP012526"/>
    <property type="match status" value="1"/>
</dbReference>
<feature type="domain" description="CYTH" evidence="1">
    <location>
        <begin position="5"/>
        <end position="191"/>
    </location>
</feature>
<organism evidence="3 5">
    <name type="scientific">Streptococcus zhangguiae</name>
    <dbReference type="NCBI Taxonomy" id="2664091"/>
    <lineage>
        <taxon>Bacteria</taxon>
        <taxon>Bacillati</taxon>
        <taxon>Bacillota</taxon>
        <taxon>Bacilli</taxon>
        <taxon>Lactobacillales</taxon>
        <taxon>Streptococcaceae</taxon>
        <taxon>Streptococcus</taxon>
    </lineage>
</organism>
<keyword evidence="4" id="KW-1185">Reference proteome</keyword>
<reference evidence="2 4" key="2">
    <citation type="submission" date="2019-11" db="EMBL/GenBank/DDBJ databases">
        <title>Streptococcis sp. isolated from the respiratory tract of Marmot.</title>
        <authorList>
            <person name="Zhang G."/>
        </authorList>
    </citation>
    <scope>NUCLEOTIDE SEQUENCE [LARGE SCALE GENOMIC DNA]</scope>
    <source>
        <strain evidence="4">zg-86</strain>
        <strain evidence="2">Zg-86</strain>
    </source>
</reference>